<name>A0A2X4PFP3_9PORP</name>
<evidence type="ECO:0000256" key="14">
    <source>
        <dbReference type="PROSITE-ProRule" id="PRU00560"/>
    </source>
</evidence>
<keyword evidence="10" id="KW-0413">Isomerase</keyword>
<evidence type="ECO:0000256" key="13">
    <source>
        <dbReference type="ARBA" id="ARBA00048988"/>
    </source>
</evidence>
<dbReference type="InterPro" id="IPR000212">
    <property type="entry name" value="DNA_helicase_UvrD/REP"/>
</dbReference>
<dbReference type="Proteomes" id="UP000249300">
    <property type="component" value="Chromosome 1"/>
</dbReference>
<reference evidence="17 18" key="1">
    <citation type="submission" date="2018-06" db="EMBL/GenBank/DDBJ databases">
        <authorList>
            <consortium name="Pathogen Informatics"/>
            <person name="Doyle S."/>
        </authorList>
    </citation>
    <scope>NUCLEOTIDE SEQUENCE [LARGE SCALE GENOMIC DNA]</scope>
    <source>
        <strain evidence="17 18">NCTC12858</strain>
    </source>
</reference>
<dbReference type="InterPro" id="IPR014016">
    <property type="entry name" value="UvrD-like_ATP-bd"/>
</dbReference>
<evidence type="ECO:0000313" key="18">
    <source>
        <dbReference type="Proteomes" id="UP000249300"/>
    </source>
</evidence>
<dbReference type="AlphaFoldDB" id="A0A2X4PFP3"/>
<evidence type="ECO:0000256" key="8">
    <source>
        <dbReference type="ARBA" id="ARBA00023125"/>
    </source>
</evidence>
<evidence type="ECO:0000256" key="3">
    <source>
        <dbReference type="ARBA" id="ARBA00022763"/>
    </source>
</evidence>
<comment type="catalytic activity">
    <reaction evidence="13">
        <text>ATP + H2O = ADP + phosphate + H(+)</text>
        <dbReference type="Rhea" id="RHEA:13065"/>
        <dbReference type="ChEBI" id="CHEBI:15377"/>
        <dbReference type="ChEBI" id="CHEBI:15378"/>
        <dbReference type="ChEBI" id="CHEBI:30616"/>
        <dbReference type="ChEBI" id="CHEBI:43474"/>
        <dbReference type="ChEBI" id="CHEBI:456216"/>
        <dbReference type="EC" id="5.6.2.4"/>
    </reaction>
</comment>
<feature type="domain" description="UvrD-like helicase C-terminal" evidence="16">
    <location>
        <begin position="501"/>
        <end position="772"/>
    </location>
</feature>
<dbReference type="PROSITE" id="PS51217">
    <property type="entry name" value="UVRD_HELICASE_CTER"/>
    <property type="match status" value="1"/>
</dbReference>
<evidence type="ECO:0000256" key="12">
    <source>
        <dbReference type="ARBA" id="ARBA00034808"/>
    </source>
</evidence>
<evidence type="ECO:0000256" key="10">
    <source>
        <dbReference type="ARBA" id="ARBA00023235"/>
    </source>
</evidence>
<evidence type="ECO:0000256" key="6">
    <source>
        <dbReference type="ARBA" id="ARBA00022839"/>
    </source>
</evidence>
<dbReference type="EC" id="5.6.2.4" evidence="12"/>
<proteinExistence type="predicted"/>
<dbReference type="EMBL" id="LS483447">
    <property type="protein sequence ID" value="SQH72644.1"/>
    <property type="molecule type" value="Genomic_DNA"/>
</dbReference>
<evidence type="ECO:0000256" key="11">
    <source>
        <dbReference type="ARBA" id="ARBA00034617"/>
    </source>
</evidence>
<dbReference type="Gene3D" id="3.90.320.10">
    <property type="match status" value="1"/>
</dbReference>
<keyword evidence="4 14" id="KW-0378">Hydrolase</keyword>
<dbReference type="GO" id="GO:0005524">
    <property type="term" value="F:ATP binding"/>
    <property type="evidence" value="ECO:0007669"/>
    <property type="project" value="UniProtKB-UniRule"/>
</dbReference>
<dbReference type="GO" id="GO:0004527">
    <property type="term" value="F:exonuclease activity"/>
    <property type="evidence" value="ECO:0007669"/>
    <property type="project" value="UniProtKB-KW"/>
</dbReference>
<evidence type="ECO:0000256" key="2">
    <source>
        <dbReference type="ARBA" id="ARBA00022741"/>
    </source>
</evidence>
<comment type="catalytic activity">
    <reaction evidence="11">
        <text>Couples ATP hydrolysis with the unwinding of duplex DNA by translocating in the 3'-5' direction.</text>
        <dbReference type="EC" id="5.6.2.4"/>
    </reaction>
</comment>
<organism evidence="17 18">
    <name type="scientific">Porphyromonas crevioricanis</name>
    <dbReference type="NCBI Taxonomy" id="393921"/>
    <lineage>
        <taxon>Bacteria</taxon>
        <taxon>Pseudomonadati</taxon>
        <taxon>Bacteroidota</taxon>
        <taxon>Bacteroidia</taxon>
        <taxon>Bacteroidales</taxon>
        <taxon>Porphyromonadaceae</taxon>
        <taxon>Porphyromonas</taxon>
    </lineage>
</organism>
<dbReference type="InterPro" id="IPR038726">
    <property type="entry name" value="PDDEXK_AddAB-type"/>
</dbReference>
<dbReference type="PANTHER" id="PTHR11070:SF67">
    <property type="entry name" value="DNA 3'-5' HELICASE"/>
    <property type="match status" value="1"/>
</dbReference>
<dbReference type="InterPro" id="IPR014017">
    <property type="entry name" value="DNA_helicase_UvrD-like_C"/>
</dbReference>
<keyword evidence="9" id="KW-0234">DNA repair</keyword>
<keyword evidence="2 14" id="KW-0547">Nucleotide-binding</keyword>
<evidence type="ECO:0000256" key="1">
    <source>
        <dbReference type="ARBA" id="ARBA00022722"/>
    </source>
</evidence>
<evidence type="ECO:0000259" key="15">
    <source>
        <dbReference type="PROSITE" id="PS51198"/>
    </source>
</evidence>
<dbReference type="GO" id="GO:0003677">
    <property type="term" value="F:DNA binding"/>
    <property type="evidence" value="ECO:0007669"/>
    <property type="project" value="UniProtKB-KW"/>
</dbReference>
<protein>
    <recommendedName>
        <fullName evidence="12">DNA 3'-5' helicase</fullName>
        <ecNumber evidence="12">5.6.2.4</ecNumber>
    </recommendedName>
</protein>
<dbReference type="RefSeq" id="WP_023940043.1">
    <property type="nucleotide sequence ID" value="NZ_LS483447.1"/>
</dbReference>
<dbReference type="Pfam" id="PF00580">
    <property type="entry name" value="UvrD-helicase"/>
    <property type="match status" value="1"/>
</dbReference>
<feature type="binding site" evidence="14">
    <location>
        <begin position="14"/>
        <end position="21"/>
    </location>
    <ligand>
        <name>ATP</name>
        <dbReference type="ChEBI" id="CHEBI:30616"/>
    </ligand>
</feature>
<sequence length="1113" mass="127058">MSAPTKPSLSVYSASAGSGKTHTLTGEFLRLALQNSTSFRQIQAITFTNKATAEMKERILSELHTLHTNPEVSPFREELLSLFHGSMEQLSHRAGEVLSEILSGYSYLRVKTIDSFFQEVIRGFARELGIRGSFRVELDQNDVLERSAVQLITQLDLGENRDLSIWLRRLGRDMINRGKGHNVIGEIKRLGRELFKEGLLEAENSRLPERELIEAYRKDMSGIIESFESELNDHAEVLQAIFDSATFHPSDFKWGSTSAPASLYNSLVVKKEIKEPTSRMKKFVDGEILSKDSLGKISEEDPLVLKLVELIASYIELFRSKYPLYLSAKAVLENLFRLGILRDLQLSIQQLSDEENTMLISDSTSLISRIIDNCDTPFIYERLGSTIKHHMIDEFQDTSRKQYDNLKPLLEEGVSHSWFNLIVGDVKQSIYRFRNADRSILSEQLPKDFADCYRLFNLQQNWRSLPQIVSFNNALYGKAPSLVRDFMRERLRTEEEILPEHKLECMLEPIVAAYEGQKQVVARQSDEEGAVVLHLYDSSHPQSEETEQQEAEEAADDVLCSLPETLIDIQKRGVQASDIAILVRDRKDAGRIATYLMSWQKEYPDYNRSFPHITLNVLSSEALSVKSSPSVRFLTDAMAFLAGPSDENLRKSAYQSFIRIGDRERAEAALHYNEYKQADFSPQETERLLQIARTDLPNMVEMLIAMIGEKMESSEQPYVLAFLDLVSEYLEHGLPDLRSFLSWWESKSASSCIESPANANAIHILTIHKSKGLGFPVVLLPYADWGIDIDYKKANGQIIWCTTQQIKDDRFHRLSHVPLSMNSGLSSTLFAEYDAQERINCAIDNLNLLYVLTTRAKDELHIWINTHKGKESKSEKPPQQTVQQIIIDSLEVDVNSNSSLYTLHRLGEELITDLALPVYRPVQKQQVEQINLRITNTRDSLDPHLLSRKLKIKREADHYTSGEQVDAIARGRALHYVLEQTETTKDLDSAIEKAIVEGLIPYQEVEETKTKLHEIMEHPLVISWFDGHLRVLREVAIVAGRRGETYRPDRVMLYPDGHTAIIVDYKFGKKRQAYARQLNRYRGLVEAMGYPSVSAYILYVDANEIEEVRPAVE</sequence>
<dbReference type="GO" id="GO:0043138">
    <property type="term" value="F:3'-5' DNA helicase activity"/>
    <property type="evidence" value="ECO:0007669"/>
    <property type="project" value="UniProtKB-EC"/>
</dbReference>
<dbReference type="PANTHER" id="PTHR11070">
    <property type="entry name" value="UVRD / RECB / PCRA DNA HELICASE FAMILY MEMBER"/>
    <property type="match status" value="1"/>
</dbReference>
<dbReference type="InterPro" id="IPR011604">
    <property type="entry name" value="PDDEXK-like_dom_sf"/>
</dbReference>
<keyword evidence="5 14" id="KW-0347">Helicase</keyword>
<dbReference type="Pfam" id="PF12705">
    <property type="entry name" value="PDDEXK_1"/>
    <property type="match status" value="1"/>
</dbReference>
<keyword evidence="6" id="KW-0269">Exonuclease</keyword>
<keyword evidence="1" id="KW-0540">Nuclease</keyword>
<evidence type="ECO:0000256" key="4">
    <source>
        <dbReference type="ARBA" id="ARBA00022801"/>
    </source>
</evidence>
<gene>
    <name evidence="17" type="primary">addA</name>
    <name evidence="17" type="ORF">NCTC12858_00470</name>
</gene>
<dbReference type="InterPro" id="IPR027417">
    <property type="entry name" value="P-loop_NTPase"/>
</dbReference>
<dbReference type="GO" id="GO:0016887">
    <property type="term" value="F:ATP hydrolysis activity"/>
    <property type="evidence" value="ECO:0007669"/>
    <property type="project" value="RHEA"/>
</dbReference>
<keyword evidence="7 14" id="KW-0067">ATP-binding</keyword>
<evidence type="ECO:0000256" key="7">
    <source>
        <dbReference type="ARBA" id="ARBA00022840"/>
    </source>
</evidence>
<dbReference type="PROSITE" id="PS51198">
    <property type="entry name" value="UVRD_HELICASE_ATP_BIND"/>
    <property type="match status" value="1"/>
</dbReference>
<evidence type="ECO:0000313" key="17">
    <source>
        <dbReference type="EMBL" id="SQH72644.1"/>
    </source>
</evidence>
<dbReference type="Pfam" id="PF13361">
    <property type="entry name" value="UvrD_C"/>
    <property type="match status" value="1"/>
</dbReference>
<accession>A0A2X4PFP3</accession>
<evidence type="ECO:0000256" key="5">
    <source>
        <dbReference type="ARBA" id="ARBA00022806"/>
    </source>
</evidence>
<dbReference type="Gene3D" id="3.40.50.300">
    <property type="entry name" value="P-loop containing nucleotide triphosphate hydrolases"/>
    <property type="match status" value="4"/>
</dbReference>
<feature type="domain" description="UvrD-like helicase ATP-binding" evidence="15">
    <location>
        <begin position="1"/>
        <end position="465"/>
    </location>
</feature>
<evidence type="ECO:0000259" key="16">
    <source>
        <dbReference type="PROSITE" id="PS51217"/>
    </source>
</evidence>
<keyword evidence="18" id="KW-1185">Reference proteome</keyword>
<keyword evidence="8" id="KW-0238">DNA-binding</keyword>
<dbReference type="GO" id="GO:0000725">
    <property type="term" value="P:recombinational repair"/>
    <property type="evidence" value="ECO:0007669"/>
    <property type="project" value="TreeGrafter"/>
</dbReference>
<dbReference type="GO" id="GO:0005829">
    <property type="term" value="C:cytosol"/>
    <property type="evidence" value="ECO:0007669"/>
    <property type="project" value="TreeGrafter"/>
</dbReference>
<dbReference type="SUPFAM" id="SSF52540">
    <property type="entry name" value="P-loop containing nucleoside triphosphate hydrolases"/>
    <property type="match status" value="1"/>
</dbReference>
<evidence type="ECO:0000256" key="9">
    <source>
        <dbReference type="ARBA" id="ARBA00023204"/>
    </source>
</evidence>
<keyword evidence="3" id="KW-0227">DNA damage</keyword>
<dbReference type="KEGG" id="pcre:NCTC12858_00470"/>